<dbReference type="EMBL" id="JXBC01000013">
    <property type="protein sequence ID" value="KIU05557.1"/>
    <property type="molecule type" value="Genomic_DNA"/>
</dbReference>
<dbReference type="PROSITE" id="PS51257">
    <property type="entry name" value="PROKAR_LIPOPROTEIN"/>
    <property type="match status" value="1"/>
</dbReference>
<keyword evidence="3" id="KW-0309">Germination</keyword>
<comment type="caution">
    <text evidence="10">The sequence shown here is derived from an EMBL/GenBank/DDBJ whole genome shotgun (WGS) entry which is preliminary data.</text>
</comment>
<keyword evidence="4" id="KW-0732">Signal</keyword>
<dbReference type="InterPro" id="IPR046953">
    <property type="entry name" value="Spore_GerAC-like_C"/>
</dbReference>
<dbReference type="InterPro" id="IPR057336">
    <property type="entry name" value="GerAC_N"/>
</dbReference>
<dbReference type="InterPro" id="IPR008844">
    <property type="entry name" value="Spore_GerAC-like"/>
</dbReference>
<dbReference type="NCBIfam" id="TIGR02887">
    <property type="entry name" value="spore_ger_x_C"/>
    <property type="match status" value="1"/>
</dbReference>
<dbReference type="PANTHER" id="PTHR35789:SF1">
    <property type="entry name" value="SPORE GERMINATION PROTEIN B3"/>
    <property type="match status" value="1"/>
</dbReference>
<dbReference type="Gene3D" id="6.20.190.10">
    <property type="entry name" value="Nutrient germinant receptor protein C, domain 1"/>
    <property type="match status" value="1"/>
</dbReference>
<sequence>MKIRILCMFICTLLLSGCWDSENIEELSLVIGVGLDKPDDENLELTQQILVPKKISAKEGSSSDPTQLSITKGETVHQMMRTSVLKHNPTFSQHLRLILLSKSVIADQIGMDAIINQFVRDNGTRRSSYVFITNGRTKDIFNMKNDEDEPASNVIYDLTENNKVTIRMMEPVTLGEISEHLTSDDSFLIPHVGKENGKLAINGASIIKNKLWHGYLTPIEVQNINLFSGNVEGGVIDLKRDGHLFSYEVYSSNRKIKTAYKDGKFKFTVTRTIEGRLSEDWNPSEDSFKDSYIKSIEKTVEKQVHKTVTTFITEKLQKEIKADVTGLGNQVRIHYPQKWKKISRKWDDDYFSNAEIDYRVNVIVRDFGTKGANK</sequence>
<protein>
    <submittedName>
        <fullName evidence="10">Component of the GerA germination receptor</fullName>
    </submittedName>
</protein>
<evidence type="ECO:0000313" key="11">
    <source>
        <dbReference type="Proteomes" id="UP000032247"/>
    </source>
</evidence>
<dbReference type="GO" id="GO:0009847">
    <property type="term" value="P:spore germination"/>
    <property type="evidence" value="ECO:0007669"/>
    <property type="project" value="InterPro"/>
</dbReference>
<evidence type="ECO:0000313" key="10">
    <source>
        <dbReference type="EMBL" id="KIU05557.1"/>
    </source>
</evidence>
<evidence type="ECO:0000259" key="9">
    <source>
        <dbReference type="Pfam" id="PF25198"/>
    </source>
</evidence>
<evidence type="ECO:0000256" key="7">
    <source>
        <dbReference type="ARBA" id="ARBA00023288"/>
    </source>
</evidence>
<dbReference type="GO" id="GO:0016020">
    <property type="term" value="C:membrane"/>
    <property type="evidence" value="ECO:0007669"/>
    <property type="project" value="UniProtKB-SubCell"/>
</dbReference>
<evidence type="ECO:0000256" key="3">
    <source>
        <dbReference type="ARBA" id="ARBA00022544"/>
    </source>
</evidence>
<dbReference type="AlphaFoldDB" id="A0A0D1KHA1"/>
<organism evidence="10 11">
    <name type="scientific">Bacillus subtilis</name>
    <dbReference type="NCBI Taxonomy" id="1423"/>
    <lineage>
        <taxon>Bacteria</taxon>
        <taxon>Bacillati</taxon>
        <taxon>Bacillota</taxon>
        <taxon>Bacilli</taxon>
        <taxon>Bacillales</taxon>
        <taxon>Bacillaceae</taxon>
        <taxon>Bacillus</taxon>
    </lineage>
</organism>
<dbReference type="InterPro" id="IPR038501">
    <property type="entry name" value="Spore_GerAC_C_sf"/>
</dbReference>
<evidence type="ECO:0000256" key="6">
    <source>
        <dbReference type="ARBA" id="ARBA00023139"/>
    </source>
</evidence>
<accession>A0A0D1KHA1</accession>
<keyword evidence="6" id="KW-0564">Palmitate</keyword>
<reference evidence="10 11" key="1">
    <citation type="submission" date="2014-12" db="EMBL/GenBank/DDBJ databases">
        <title>Comparative genome analysis of Bacillus coagulans HM-08, Clostridium butyricum HM-68, Bacillus subtilis HM-66 and Bacillus licheniformis BL-09.</title>
        <authorList>
            <person name="Zhang H."/>
        </authorList>
    </citation>
    <scope>NUCLEOTIDE SEQUENCE [LARGE SCALE GENOMIC DNA]</scope>
    <source>
        <strain evidence="10 11">HM-66</strain>
    </source>
</reference>
<keyword evidence="10" id="KW-0675">Receptor</keyword>
<keyword evidence="7" id="KW-0449">Lipoprotein</keyword>
<evidence type="ECO:0000256" key="1">
    <source>
        <dbReference type="ARBA" id="ARBA00004635"/>
    </source>
</evidence>
<dbReference type="Gene3D" id="3.30.300.210">
    <property type="entry name" value="Nutrient germinant receptor protein C, domain 3"/>
    <property type="match status" value="1"/>
</dbReference>
<comment type="subcellular location">
    <subcellularLocation>
        <location evidence="1">Membrane</location>
        <topology evidence="1">Lipid-anchor</topology>
    </subcellularLocation>
</comment>
<evidence type="ECO:0000259" key="8">
    <source>
        <dbReference type="Pfam" id="PF05504"/>
    </source>
</evidence>
<feature type="domain" description="Spore germination GerAC-like C-terminal" evidence="8">
    <location>
        <begin position="202"/>
        <end position="368"/>
    </location>
</feature>
<proteinExistence type="inferred from homology"/>
<dbReference type="STRING" id="483913.AN935_16625"/>
<evidence type="ECO:0000256" key="4">
    <source>
        <dbReference type="ARBA" id="ARBA00022729"/>
    </source>
</evidence>
<dbReference type="Pfam" id="PF25198">
    <property type="entry name" value="Spore_GerAC_N"/>
    <property type="match status" value="1"/>
</dbReference>
<comment type="similarity">
    <text evidence="2">Belongs to the GerABKC lipoprotein family.</text>
</comment>
<dbReference type="Pfam" id="PF05504">
    <property type="entry name" value="Spore_GerAC"/>
    <property type="match status" value="1"/>
</dbReference>
<evidence type="ECO:0000256" key="5">
    <source>
        <dbReference type="ARBA" id="ARBA00023136"/>
    </source>
</evidence>
<dbReference type="PANTHER" id="PTHR35789">
    <property type="entry name" value="SPORE GERMINATION PROTEIN B3"/>
    <property type="match status" value="1"/>
</dbReference>
<dbReference type="Proteomes" id="UP000032247">
    <property type="component" value="Unassembled WGS sequence"/>
</dbReference>
<evidence type="ECO:0000256" key="2">
    <source>
        <dbReference type="ARBA" id="ARBA00007886"/>
    </source>
</evidence>
<keyword evidence="5" id="KW-0472">Membrane</keyword>
<name>A0A0D1KHA1_BACIU</name>
<dbReference type="PATRIC" id="fig|1423.173.peg.4098"/>
<feature type="domain" description="Spore germination protein N-terminal" evidence="9">
    <location>
        <begin position="20"/>
        <end position="192"/>
    </location>
</feature>
<gene>
    <name evidence="10" type="ORF">SC09_contig4orf00378</name>
</gene>